<dbReference type="Gene3D" id="3.40.50.300">
    <property type="entry name" value="P-loop containing nucleotide triphosphate hydrolases"/>
    <property type="match status" value="1"/>
</dbReference>
<dbReference type="Pfam" id="PF13671">
    <property type="entry name" value="AAA_33"/>
    <property type="match status" value="1"/>
</dbReference>
<dbReference type="EMBL" id="CZKB01000011">
    <property type="protein sequence ID" value="CUR59624.1"/>
    <property type="molecule type" value="Genomic_DNA"/>
</dbReference>
<dbReference type="AlphaFoldDB" id="A0A2P2CCA2"/>
<evidence type="ECO:0000313" key="1">
    <source>
        <dbReference type="EMBL" id="CUR59624.1"/>
    </source>
</evidence>
<dbReference type="InterPro" id="IPR027417">
    <property type="entry name" value="P-loop_NTPase"/>
</dbReference>
<proteinExistence type="predicted"/>
<reference evidence="1" key="1">
    <citation type="submission" date="2015-08" db="EMBL/GenBank/DDBJ databases">
        <authorList>
            <person name="Babu N.S."/>
            <person name="Beckwith C.J."/>
            <person name="Beseler K.G."/>
            <person name="Brison A."/>
            <person name="Carone J.V."/>
            <person name="Caskin T.P."/>
            <person name="Diamond M."/>
            <person name="Durham M.E."/>
            <person name="Foxe J.M."/>
            <person name="Go M."/>
            <person name="Henderson B.A."/>
            <person name="Jones I.B."/>
            <person name="McGettigan J.A."/>
            <person name="Micheletti S.J."/>
            <person name="Nasrallah M.E."/>
            <person name="Ortiz D."/>
            <person name="Piller C.R."/>
            <person name="Privatt S.R."/>
            <person name="Schneider S.L."/>
            <person name="Sharp S."/>
            <person name="Smith T.C."/>
            <person name="Stanton J.D."/>
            <person name="Ullery H.E."/>
            <person name="Wilson R.J."/>
            <person name="Serrano M.G."/>
            <person name="Buck G."/>
            <person name="Lee V."/>
            <person name="Wang Y."/>
            <person name="Carvalho R."/>
            <person name="Voegtly L."/>
            <person name="Shi R."/>
            <person name="Duckworth R."/>
            <person name="Johnson A."/>
            <person name="Loviza R."/>
            <person name="Walstead R."/>
            <person name="Shah Z."/>
            <person name="Kiflezghi M."/>
            <person name="Wade K."/>
            <person name="Ball S.L."/>
            <person name="Bradley K.W."/>
            <person name="Asai D.J."/>
            <person name="Bowman C.A."/>
            <person name="Russell D.A."/>
            <person name="Pope W.H."/>
            <person name="Jacobs-Sera D."/>
            <person name="Hendrix R.W."/>
            <person name="Hatfull G.F."/>
        </authorList>
    </citation>
    <scope>NUCLEOTIDE SEQUENCE</scope>
</reference>
<keyword evidence="1" id="KW-0808">Transferase</keyword>
<sequence>MGAYLPSEDDVSGHSRTLRPVSGPGCLVVVSGLPGSGKTTEAKRLQAERLGVRFCPDEWMTALGANLWDGDLRARVEGLQWAMALDVLRTGGTAIIEWGTWGRDERERLRAEAAAVGARTQLLFLDPPADVLWKRIEERGMEDPPMKHADVVAMHEFMQSQRPDQEECSAFDEVL</sequence>
<protein>
    <submittedName>
        <fullName evidence="1">Putative kinase</fullName>
    </submittedName>
</protein>
<keyword evidence="1" id="KW-0418">Kinase</keyword>
<name>A0A2P2CCA2_9ZZZZ</name>
<dbReference type="SUPFAM" id="SSF52540">
    <property type="entry name" value="P-loop containing nucleoside triphosphate hydrolases"/>
    <property type="match status" value="1"/>
</dbReference>
<accession>A0A2P2CCA2</accession>
<gene>
    <name evidence="1" type="ORF">NOCA1190001</name>
</gene>
<organism evidence="1">
    <name type="scientific">metagenome</name>
    <dbReference type="NCBI Taxonomy" id="256318"/>
    <lineage>
        <taxon>unclassified sequences</taxon>
        <taxon>metagenomes</taxon>
    </lineage>
</organism>
<dbReference type="GO" id="GO:0016301">
    <property type="term" value="F:kinase activity"/>
    <property type="evidence" value="ECO:0007669"/>
    <property type="project" value="UniProtKB-KW"/>
</dbReference>